<gene>
    <name evidence="10" type="ORF">JOF57_003647</name>
</gene>
<feature type="transmembrane region" description="Helical" evidence="7">
    <location>
        <begin position="288"/>
        <end position="309"/>
    </location>
</feature>
<feature type="transmembrane region" description="Helical" evidence="7">
    <location>
        <begin position="254"/>
        <end position="276"/>
    </location>
</feature>
<dbReference type="InterPro" id="IPR057434">
    <property type="entry name" value="LMF1/2_N"/>
</dbReference>
<dbReference type="PANTHER" id="PTHR14463:SF10">
    <property type="entry name" value="LIPASE MATURATION FACTOR 1"/>
    <property type="match status" value="1"/>
</dbReference>
<dbReference type="Pfam" id="PF25179">
    <property type="entry name" value="LMF1_C"/>
    <property type="match status" value="1"/>
</dbReference>
<evidence type="ECO:0000256" key="3">
    <source>
        <dbReference type="ARBA" id="ARBA00022692"/>
    </source>
</evidence>
<evidence type="ECO:0000256" key="5">
    <source>
        <dbReference type="ARBA" id="ARBA00022989"/>
    </source>
</evidence>
<evidence type="ECO:0000313" key="10">
    <source>
        <dbReference type="EMBL" id="MBP2453734.1"/>
    </source>
</evidence>
<dbReference type="InterPro" id="IPR057433">
    <property type="entry name" value="LMF1/2_C"/>
</dbReference>
<keyword evidence="3 7" id="KW-0812">Transmembrane</keyword>
<name>A0ABS4ZW67_9MYCO</name>
<comment type="similarity">
    <text evidence="2">Belongs to the lipase maturation factor family.</text>
</comment>
<feature type="transmembrane region" description="Helical" evidence="7">
    <location>
        <begin position="231"/>
        <end position="248"/>
    </location>
</feature>
<evidence type="ECO:0000256" key="2">
    <source>
        <dbReference type="ARBA" id="ARBA00005512"/>
    </source>
</evidence>
<keyword evidence="5 7" id="KW-1133">Transmembrane helix</keyword>
<evidence type="ECO:0000256" key="4">
    <source>
        <dbReference type="ARBA" id="ARBA00022824"/>
    </source>
</evidence>
<comment type="subcellular location">
    <subcellularLocation>
        <location evidence="1">Endoplasmic reticulum membrane</location>
        <topology evidence="1">Multi-pass membrane protein</topology>
    </subcellularLocation>
</comment>
<keyword evidence="11" id="KW-1185">Reference proteome</keyword>
<evidence type="ECO:0000256" key="7">
    <source>
        <dbReference type="SAM" id="Phobius"/>
    </source>
</evidence>
<accession>A0ABS4ZW67</accession>
<sequence>MEWFNADEYWLARQVLQRGTAAIYLIAFIVAARQFRGLLGERGLLPITRFLAVNSFRSAPSVFQLHYSDRFFVAVCVAGAVLSAALLAGFGDVVPLWAAMLIWLLVWVLYLSIVNVGQAWYSFGWESLLLEAGFLVTFLGNDDVAPPLLVLWLARWLLFRVEFGAGLIKLRGDRCWRNLTCLYYHHETQPMPGPLSWFFHHLPKPLHRIEVAGNHFAQLVVPFALFAPQPVASGAAFVVIITQLWLVASGNFAWLNWITIVLAFSAVSDSSAAVLLPLSEHQFGQTPVWFAVVVVGFAVAVACLSYWPLRNLISKRQRMNASYNRYHLVNSYGAFGTVGRTRDEVVLEGTSDTSLGEHTVWKEYEFKGKPGDVRRRPRQFAPYHLRLDWLMWFAAISPAYAQGWLRMLLTRLLENDRDALKLLRCNPFPDEAPRYVRARLYRYEFSTWTELRRDHVWWHRISLGVYVPPQSLPSAGRSSAGAQ</sequence>
<feature type="transmembrane region" description="Helical" evidence="7">
    <location>
        <begin position="123"/>
        <end position="141"/>
    </location>
</feature>
<evidence type="ECO:0000313" key="11">
    <source>
        <dbReference type="Proteomes" id="UP000694460"/>
    </source>
</evidence>
<dbReference type="RefSeq" id="WP_209918711.1">
    <property type="nucleotide sequence ID" value="NZ_JAGIOP010000002.1"/>
</dbReference>
<feature type="domain" description="Lipase maturation factor 1/2 C-terminal" evidence="9">
    <location>
        <begin position="328"/>
        <end position="468"/>
    </location>
</feature>
<feature type="transmembrane region" description="Helical" evidence="7">
    <location>
        <begin position="15"/>
        <end position="32"/>
    </location>
</feature>
<evidence type="ECO:0000259" key="8">
    <source>
        <dbReference type="Pfam" id="PF06762"/>
    </source>
</evidence>
<dbReference type="PANTHER" id="PTHR14463">
    <property type="entry name" value="LIPASE MATURATION FACTOR"/>
    <property type="match status" value="1"/>
</dbReference>
<keyword evidence="6 7" id="KW-0472">Membrane</keyword>
<reference evidence="10 11" key="1">
    <citation type="submission" date="2021-03" db="EMBL/GenBank/DDBJ databases">
        <title>Sequencing the genomes of 1000 actinobacteria strains.</title>
        <authorList>
            <person name="Klenk H.-P."/>
        </authorList>
    </citation>
    <scope>NUCLEOTIDE SEQUENCE [LARGE SCALE GENOMIC DNA]</scope>
    <source>
        <strain evidence="10 11">DSM 46713</strain>
    </source>
</reference>
<proteinExistence type="inferred from homology"/>
<feature type="transmembrane region" description="Helical" evidence="7">
    <location>
        <begin position="96"/>
        <end position="116"/>
    </location>
</feature>
<keyword evidence="4" id="KW-0256">Endoplasmic reticulum</keyword>
<dbReference type="EMBL" id="JAGIOP010000002">
    <property type="protein sequence ID" value="MBP2453734.1"/>
    <property type="molecule type" value="Genomic_DNA"/>
</dbReference>
<comment type="caution">
    <text evidence="10">The sequence shown here is derived from an EMBL/GenBank/DDBJ whole genome shotgun (WGS) entry which is preliminary data.</text>
</comment>
<dbReference type="Proteomes" id="UP000694460">
    <property type="component" value="Unassembled WGS sequence"/>
</dbReference>
<feature type="domain" description="Lipase maturation factor 1/2 N-terminal" evidence="8">
    <location>
        <begin position="121"/>
        <end position="272"/>
    </location>
</feature>
<dbReference type="Pfam" id="PF06762">
    <property type="entry name" value="LMF1"/>
    <property type="match status" value="1"/>
</dbReference>
<evidence type="ECO:0000256" key="1">
    <source>
        <dbReference type="ARBA" id="ARBA00004477"/>
    </source>
</evidence>
<dbReference type="InterPro" id="IPR009613">
    <property type="entry name" value="LMF"/>
</dbReference>
<organism evidence="10 11">
    <name type="scientific">Mycolicibacterium lutetiense</name>
    <dbReference type="NCBI Taxonomy" id="1641992"/>
    <lineage>
        <taxon>Bacteria</taxon>
        <taxon>Bacillati</taxon>
        <taxon>Actinomycetota</taxon>
        <taxon>Actinomycetes</taxon>
        <taxon>Mycobacteriales</taxon>
        <taxon>Mycobacteriaceae</taxon>
        <taxon>Mycolicibacterium</taxon>
    </lineage>
</organism>
<evidence type="ECO:0000259" key="9">
    <source>
        <dbReference type="Pfam" id="PF25179"/>
    </source>
</evidence>
<protein>
    <submittedName>
        <fullName evidence="10">Uncharacterized protein (DUF983 family)</fullName>
    </submittedName>
</protein>
<feature type="transmembrane region" description="Helical" evidence="7">
    <location>
        <begin position="71"/>
        <end position="90"/>
    </location>
</feature>
<evidence type="ECO:0000256" key="6">
    <source>
        <dbReference type="ARBA" id="ARBA00023136"/>
    </source>
</evidence>